<evidence type="ECO:0000313" key="2">
    <source>
        <dbReference type="Proteomes" id="UP000786693"/>
    </source>
</evidence>
<dbReference type="Gene3D" id="3.40.50.1110">
    <property type="entry name" value="SGNH hydrolase"/>
    <property type="match status" value="1"/>
</dbReference>
<name>A0ABQ4NIM7_9RHOB</name>
<organism evidence="1 2">
    <name type="scientific">Jannaschia pagri</name>
    <dbReference type="NCBI Taxonomy" id="2829797"/>
    <lineage>
        <taxon>Bacteria</taxon>
        <taxon>Pseudomonadati</taxon>
        <taxon>Pseudomonadota</taxon>
        <taxon>Alphaproteobacteria</taxon>
        <taxon>Rhodobacterales</taxon>
        <taxon>Roseobacteraceae</taxon>
        <taxon>Jannaschia</taxon>
    </lineage>
</organism>
<dbReference type="InterPro" id="IPR007407">
    <property type="entry name" value="DUF459"/>
</dbReference>
<evidence type="ECO:0000313" key="1">
    <source>
        <dbReference type="EMBL" id="GIT94186.1"/>
    </source>
</evidence>
<reference evidence="1 2" key="1">
    <citation type="submission" date="2021-05" db="EMBL/GenBank/DDBJ databases">
        <title>Bacteria Genome sequencing.</title>
        <authorList>
            <person name="Takabe Y."/>
            <person name="Nakajima Y."/>
            <person name="Suzuki S."/>
            <person name="Shiozaki T."/>
        </authorList>
    </citation>
    <scope>NUCLEOTIDE SEQUENCE [LARGE SCALE GENOMIC DNA]</scope>
    <source>
        <strain evidence="1 2">AI_62</strain>
    </source>
</reference>
<dbReference type="InterPro" id="IPR036514">
    <property type="entry name" value="SGNH_hydro_sf"/>
</dbReference>
<accession>A0ABQ4NIM7</accession>
<sequence length="212" mass="23662">MADGLWGSLYRVFARCEDMEVIRLTQVSDGLTKSSPDIWLSRYEQATPTQSNTTSTDIVIVQVGANDITFIREGSRRTAFGTPEWTDAYATRAKSLASGLTDRATAVIWFGLPIVGASRLEPSYREISELIETAVSKTDAQYMDIHEHTSFGTGQFTMSGVIDGRRQQMRATDQIHFTTAGYDHVLQTIFNDLGRLLTRQDRGVTLENVDLQ</sequence>
<proteinExistence type="predicted"/>
<keyword evidence="2" id="KW-1185">Reference proteome</keyword>
<dbReference type="Proteomes" id="UP000786693">
    <property type="component" value="Unassembled WGS sequence"/>
</dbReference>
<protein>
    <recommendedName>
        <fullName evidence="3">SGNH hydrolase-type esterase domain-containing protein</fullName>
    </recommendedName>
</protein>
<dbReference type="EMBL" id="BPFH01000001">
    <property type="protein sequence ID" value="GIT94186.1"/>
    <property type="molecule type" value="Genomic_DNA"/>
</dbReference>
<gene>
    <name evidence="1" type="ORF">JANAI62_08090</name>
</gene>
<comment type="caution">
    <text evidence="1">The sequence shown here is derived from an EMBL/GenBank/DDBJ whole genome shotgun (WGS) entry which is preliminary data.</text>
</comment>
<dbReference type="SUPFAM" id="SSF52266">
    <property type="entry name" value="SGNH hydrolase"/>
    <property type="match status" value="1"/>
</dbReference>
<evidence type="ECO:0008006" key="3">
    <source>
        <dbReference type="Google" id="ProtNLM"/>
    </source>
</evidence>
<dbReference type="Pfam" id="PF04311">
    <property type="entry name" value="DUF459"/>
    <property type="match status" value="1"/>
</dbReference>